<evidence type="ECO:0000313" key="9">
    <source>
        <dbReference type="Proteomes" id="UP000186817"/>
    </source>
</evidence>
<dbReference type="OrthoDB" id="433046at2759"/>
<dbReference type="InterPro" id="IPR009014">
    <property type="entry name" value="Transketo_C/PFOR_II"/>
</dbReference>
<dbReference type="Pfam" id="PF17147">
    <property type="entry name" value="PFOR_II"/>
    <property type="match status" value="1"/>
</dbReference>
<evidence type="ECO:0000256" key="5">
    <source>
        <dbReference type="ARBA" id="ARBA00023014"/>
    </source>
</evidence>
<dbReference type="Proteomes" id="UP000186817">
    <property type="component" value="Unassembled WGS sequence"/>
</dbReference>
<evidence type="ECO:0000259" key="6">
    <source>
        <dbReference type="Pfam" id="PF02738"/>
    </source>
</evidence>
<dbReference type="PANTHER" id="PTHR45444">
    <property type="entry name" value="XANTHINE DEHYDROGENASE"/>
    <property type="match status" value="1"/>
</dbReference>
<dbReference type="InterPro" id="IPR016208">
    <property type="entry name" value="Ald_Oxase/xanthine_DH-like"/>
</dbReference>
<keyword evidence="3" id="KW-0560">Oxidoreductase</keyword>
<keyword evidence="8" id="KW-0670">Pyruvate</keyword>
<dbReference type="AlphaFoldDB" id="A0A1Q9CGB8"/>
<organism evidence="8 9">
    <name type="scientific">Symbiodinium microadriaticum</name>
    <name type="common">Dinoflagellate</name>
    <name type="synonym">Zooxanthella microadriatica</name>
    <dbReference type="NCBI Taxonomy" id="2951"/>
    <lineage>
        <taxon>Eukaryota</taxon>
        <taxon>Sar</taxon>
        <taxon>Alveolata</taxon>
        <taxon>Dinophyceae</taxon>
        <taxon>Suessiales</taxon>
        <taxon>Symbiodiniaceae</taxon>
        <taxon>Symbiodinium</taxon>
    </lineage>
</organism>
<keyword evidence="4" id="KW-0408">Iron</keyword>
<comment type="caution">
    <text evidence="8">The sequence shown here is derived from an EMBL/GenBank/DDBJ whole genome shotgun (WGS) entry which is preliminary data.</text>
</comment>
<sequence length="462" mass="50796">MVSGDFDAKLPGHDNLLRDLDRDVDMWLTGTRHPFLAKYRAAAGPDGKLRALDCKLWCNGGYSMDLTEPVMGRALFHSDGCYKIPNVRLYGYMCLTNTSSNTAFRGFGGPQGLMVAEAYMVHLASALKMSPEELRIKNTYAPEGDRPPQEAMGKGDKAAKAAQAIGRAFSAQGKSERAIDGNTAAAHVAYALSGSIGGCAVIVRIALAEGKTERGQFYRYLCAGELLPAVFHVSARALARQSLNYNGDYRRTSGVIECVKPIPYSTMKSIVPWDELDAFRQRGLYYDAVPGIVQDVMDQVGVITGRQYKLFEYYGDPQAETVDYLRSQGEKVGILKVRLFRPFSTEHFLAELPETVQAIAVLDRTKEDLAPSLPLHADVLTAMSEAGVYKKVVGGNYGLGSKEFAPRAGLRWVEASVFVQRVRQGHVKAVFDNLLEKVPKRHFTVGINDDVTHSSLLRASIR</sequence>
<dbReference type="InterPro" id="IPR033412">
    <property type="entry name" value="PFOR_II"/>
</dbReference>
<dbReference type="SUPFAM" id="SSF52922">
    <property type="entry name" value="TK C-terminal domain-like"/>
    <property type="match status" value="1"/>
</dbReference>
<keyword evidence="9" id="KW-1185">Reference proteome</keyword>
<accession>A0A1Q9CGB8</accession>
<dbReference type="FunFam" id="3.40.50.920:FF:000007">
    <property type="entry name" value="Pyruvate:ferredoxin (Flavodoxin) oxidoreductase"/>
    <property type="match status" value="1"/>
</dbReference>
<keyword evidence="1" id="KW-0004">4Fe-4S</keyword>
<dbReference type="InterPro" id="IPR008274">
    <property type="entry name" value="AldOxase/xan_DH_MoCoBD1"/>
</dbReference>
<keyword evidence="5" id="KW-0411">Iron-sulfur</keyword>
<dbReference type="PANTHER" id="PTHR45444:SF3">
    <property type="entry name" value="XANTHINE DEHYDROGENASE"/>
    <property type="match status" value="1"/>
</dbReference>
<dbReference type="Gene3D" id="3.30.365.10">
    <property type="entry name" value="Aldehyde oxidase/xanthine dehydrogenase, molybdopterin binding domain"/>
    <property type="match status" value="1"/>
</dbReference>
<dbReference type="EMBL" id="LSRX01001235">
    <property type="protein sequence ID" value="OLP81964.1"/>
    <property type="molecule type" value="Genomic_DNA"/>
</dbReference>
<dbReference type="InterPro" id="IPR037165">
    <property type="entry name" value="AldOxase/xan_DH_Mopterin-bd_sf"/>
</dbReference>
<evidence type="ECO:0000259" key="7">
    <source>
        <dbReference type="Pfam" id="PF17147"/>
    </source>
</evidence>
<gene>
    <name evidence="8" type="primary">nifJ</name>
    <name evidence="8" type="ORF">AK812_SmicGene37432</name>
</gene>
<dbReference type="Pfam" id="PF02738">
    <property type="entry name" value="MoCoBD_1"/>
    <property type="match status" value="1"/>
</dbReference>
<reference evidence="8 9" key="1">
    <citation type="submission" date="2016-02" db="EMBL/GenBank/DDBJ databases">
        <title>Genome analysis of coral dinoflagellate symbionts highlights evolutionary adaptations to a symbiotic lifestyle.</title>
        <authorList>
            <person name="Aranda M."/>
            <person name="Li Y."/>
            <person name="Liew Y.J."/>
            <person name="Baumgarten S."/>
            <person name="Simakov O."/>
            <person name="Wilson M."/>
            <person name="Piel J."/>
            <person name="Ashoor H."/>
            <person name="Bougouffa S."/>
            <person name="Bajic V.B."/>
            <person name="Ryu T."/>
            <person name="Ravasi T."/>
            <person name="Bayer T."/>
            <person name="Micklem G."/>
            <person name="Kim H."/>
            <person name="Bhak J."/>
            <person name="Lajeunesse T.C."/>
            <person name="Voolstra C.R."/>
        </authorList>
    </citation>
    <scope>NUCLEOTIDE SEQUENCE [LARGE SCALE GENOMIC DNA]</scope>
    <source>
        <strain evidence="8 9">CCMP2467</strain>
    </source>
</reference>
<evidence type="ECO:0000256" key="1">
    <source>
        <dbReference type="ARBA" id="ARBA00022485"/>
    </source>
</evidence>
<evidence type="ECO:0000256" key="4">
    <source>
        <dbReference type="ARBA" id="ARBA00023004"/>
    </source>
</evidence>
<dbReference type="GO" id="GO:0051539">
    <property type="term" value="F:4 iron, 4 sulfur cluster binding"/>
    <property type="evidence" value="ECO:0007669"/>
    <property type="project" value="UniProtKB-KW"/>
</dbReference>
<keyword evidence="2" id="KW-0479">Metal-binding</keyword>
<dbReference type="Gene3D" id="3.40.50.920">
    <property type="match status" value="2"/>
</dbReference>
<dbReference type="GO" id="GO:0016491">
    <property type="term" value="F:oxidoreductase activity"/>
    <property type="evidence" value="ECO:0007669"/>
    <property type="project" value="UniProtKB-KW"/>
</dbReference>
<evidence type="ECO:0000256" key="3">
    <source>
        <dbReference type="ARBA" id="ARBA00023002"/>
    </source>
</evidence>
<proteinExistence type="predicted"/>
<evidence type="ECO:0000313" key="8">
    <source>
        <dbReference type="EMBL" id="OLP81964.1"/>
    </source>
</evidence>
<name>A0A1Q9CGB8_SYMMI</name>
<evidence type="ECO:0000256" key="2">
    <source>
        <dbReference type="ARBA" id="ARBA00022723"/>
    </source>
</evidence>
<feature type="domain" description="Aldehyde oxidase/xanthine dehydrogenase first molybdopterin binding" evidence="6">
    <location>
        <begin position="20"/>
        <end position="138"/>
    </location>
</feature>
<dbReference type="SUPFAM" id="SSF56003">
    <property type="entry name" value="Molybdenum cofactor-binding domain"/>
    <property type="match status" value="1"/>
</dbReference>
<feature type="domain" description="Pyruvate:ferredoxin oxidoreductase core" evidence="7">
    <location>
        <begin position="320"/>
        <end position="405"/>
    </location>
</feature>
<dbReference type="GO" id="GO:0005506">
    <property type="term" value="F:iron ion binding"/>
    <property type="evidence" value="ECO:0007669"/>
    <property type="project" value="InterPro"/>
</dbReference>
<protein>
    <submittedName>
        <fullName evidence="8">Pyruvate-flavodoxin oxidoreductase</fullName>
    </submittedName>
</protein>